<evidence type="ECO:0000256" key="1">
    <source>
        <dbReference type="ARBA" id="ARBA00004141"/>
    </source>
</evidence>
<organism evidence="8 9">
    <name type="scientific">Pseudonocardia xinjiangensis</name>
    <dbReference type="NCBI Taxonomy" id="75289"/>
    <lineage>
        <taxon>Bacteria</taxon>
        <taxon>Bacillati</taxon>
        <taxon>Actinomycetota</taxon>
        <taxon>Actinomycetes</taxon>
        <taxon>Pseudonocardiales</taxon>
        <taxon>Pseudonocardiaceae</taxon>
        <taxon>Pseudonocardia</taxon>
    </lineage>
</organism>
<keyword evidence="4 7" id="KW-1133">Transmembrane helix</keyword>
<comment type="similarity">
    <text evidence="2">Belongs to the acetate uptake transporter (AceTr) (TC 2.A.96) family.</text>
</comment>
<comment type="caution">
    <text evidence="8">The sequence shown here is derived from an EMBL/GenBank/DDBJ whole genome shotgun (WGS) entry which is preliminary data.</text>
</comment>
<evidence type="ECO:0000256" key="5">
    <source>
        <dbReference type="ARBA" id="ARBA00023136"/>
    </source>
</evidence>
<feature type="transmembrane region" description="Helical" evidence="7">
    <location>
        <begin position="44"/>
        <end position="64"/>
    </location>
</feature>
<sequence length="203" mass="21253">MDASRAHVAFDASTTWPIVGAGDACGMHEIRGRTENVTTLASSAFASSVIGLFGIVAATFMVTIDLAGWQDSVDHLLVLFPFARTAGGIVQFLAGMWAYNVRDAFATAMHGFWGFFWIAYGLYTLLVGLGVLFPRSSPQTAPPPPTASGSSCPAPSPRSGPPPRPPRTSLSPACSRCSPLAAHSWPLDCSAPTPLSWSSAPAS</sequence>
<feature type="region of interest" description="Disordered" evidence="6">
    <location>
        <begin position="138"/>
        <end position="178"/>
    </location>
</feature>
<name>A0ABX1RCH3_9PSEU</name>
<feature type="compositionally biased region" description="Pro residues" evidence="6">
    <location>
        <begin position="154"/>
        <end position="166"/>
    </location>
</feature>
<evidence type="ECO:0000313" key="8">
    <source>
        <dbReference type="EMBL" id="NMH77354.1"/>
    </source>
</evidence>
<evidence type="ECO:0000256" key="2">
    <source>
        <dbReference type="ARBA" id="ARBA00005587"/>
    </source>
</evidence>
<evidence type="ECO:0000256" key="7">
    <source>
        <dbReference type="SAM" id="Phobius"/>
    </source>
</evidence>
<keyword evidence="5 7" id="KW-0472">Membrane</keyword>
<protein>
    <submittedName>
        <fullName evidence="8">Uncharacterized protein</fullName>
    </submittedName>
</protein>
<accession>A0ABX1RCH3</accession>
<evidence type="ECO:0000256" key="3">
    <source>
        <dbReference type="ARBA" id="ARBA00022692"/>
    </source>
</evidence>
<keyword evidence="3 7" id="KW-0812">Transmembrane</keyword>
<dbReference type="Pfam" id="PF01184">
    <property type="entry name" value="Gpr1_Fun34_YaaH"/>
    <property type="match status" value="1"/>
</dbReference>
<dbReference type="InterPro" id="IPR000791">
    <property type="entry name" value="Gpr1/Fun34/SatP-like"/>
</dbReference>
<dbReference type="Proteomes" id="UP001296706">
    <property type="component" value="Unassembled WGS sequence"/>
</dbReference>
<evidence type="ECO:0000313" key="9">
    <source>
        <dbReference type="Proteomes" id="UP001296706"/>
    </source>
</evidence>
<feature type="transmembrane region" description="Helical" evidence="7">
    <location>
        <begin position="76"/>
        <end position="99"/>
    </location>
</feature>
<proteinExistence type="inferred from homology"/>
<dbReference type="EMBL" id="JAAXKY010000022">
    <property type="protein sequence ID" value="NMH77354.1"/>
    <property type="molecule type" value="Genomic_DNA"/>
</dbReference>
<gene>
    <name evidence="8" type="ORF">HF577_09665</name>
</gene>
<comment type="subcellular location">
    <subcellularLocation>
        <location evidence="1">Membrane</location>
        <topology evidence="1">Multi-pass membrane protein</topology>
    </subcellularLocation>
</comment>
<keyword evidence="9" id="KW-1185">Reference proteome</keyword>
<feature type="transmembrane region" description="Helical" evidence="7">
    <location>
        <begin position="111"/>
        <end position="133"/>
    </location>
</feature>
<reference evidence="8 9" key="1">
    <citation type="submission" date="2020-04" db="EMBL/GenBank/DDBJ databases">
        <authorList>
            <person name="Klaysubun C."/>
            <person name="Duangmal K."/>
            <person name="Lipun K."/>
        </authorList>
    </citation>
    <scope>NUCLEOTIDE SEQUENCE [LARGE SCALE GENOMIC DNA]</scope>
    <source>
        <strain evidence="8 9">JCM 11839</strain>
    </source>
</reference>
<evidence type="ECO:0000256" key="6">
    <source>
        <dbReference type="SAM" id="MobiDB-lite"/>
    </source>
</evidence>
<evidence type="ECO:0000256" key="4">
    <source>
        <dbReference type="ARBA" id="ARBA00022989"/>
    </source>
</evidence>